<reference evidence="2" key="1">
    <citation type="submission" date="2016-09" db="EMBL/GenBank/DDBJ databases">
        <authorList>
            <person name="Capua I."/>
            <person name="De Benedictis P."/>
            <person name="Joannis T."/>
            <person name="Lombin L.H."/>
            <person name="Cattoli G."/>
        </authorList>
    </citation>
    <scope>NUCLEOTIDE SEQUENCE</scope>
    <source>
        <strain evidence="2">B9</strain>
    </source>
</reference>
<proteinExistence type="predicted"/>
<evidence type="ECO:0000256" key="1">
    <source>
        <dbReference type="SAM" id="SignalP"/>
    </source>
</evidence>
<accession>A0A1K0JHM0</accession>
<protein>
    <submittedName>
        <fullName evidence="2">Uncharacterized protein</fullName>
    </submittedName>
</protein>
<organism evidence="2">
    <name type="scientific">Cupriavidus necator</name>
    <name type="common">Alcaligenes eutrophus</name>
    <name type="synonym">Ralstonia eutropha</name>
    <dbReference type="NCBI Taxonomy" id="106590"/>
    <lineage>
        <taxon>Bacteria</taxon>
        <taxon>Pseudomonadati</taxon>
        <taxon>Pseudomonadota</taxon>
        <taxon>Betaproteobacteria</taxon>
        <taxon>Burkholderiales</taxon>
        <taxon>Burkholderiaceae</taxon>
        <taxon>Cupriavidus</taxon>
    </lineage>
</organism>
<sequence>MRFRMRNVVRVAALGAAVSTSTAYAQNAPDNAIRNADGSRTILRSQQLPEANERHARWCQMHGGVDVTNEGDLTLGQKTLDAVICQRLDPSAPGFSGAYVPKNPNQNAISPDTEMEKAPFIIPERPRMSPEQESSLAPHSSAVIPTISVYPNNGYTVKRDALFYPASYAIFHNFTGNPRGRVVSRIPLLGCEWKWEGLIQWNPHQIDGFTACMAPSFQAVVGTNIEACVGFLCARGEGSFVVE</sequence>
<dbReference type="RefSeq" id="WP_340522528.1">
    <property type="nucleotide sequence ID" value="NZ_FMSH01000113.1"/>
</dbReference>
<evidence type="ECO:0000313" key="2">
    <source>
        <dbReference type="EMBL" id="SCU74777.1"/>
    </source>
</evidence>
<name>A0A1K0JHM0_CUPNE</name>
<feature type="signal peptide" evidence="1">
    <location>
        <begin position="1"/>
        <end position="25"/>
    </location>
</feature>
<dbReference type="EMBL" id="FMSH01000113">
    <property type="protein sequence ID" value="SCU74777.1"/>
    <property type="molecule type" value="Genomic_DNA"/>
</dbReference>
<keyword evidence="1" id="KW-0732">Signal</keyword>
<feature type="chain" id="PRO_5012340095" evidence="1">
    <location>
        <begin position="26"/>
        <end position="243"/>
    </location>
</feature>
<dbReference type="AlphaFoldDB" id="A0A1K0JHM0"/>
<gene>
    <name evidence="2" type="ORF">CNECB9_200004</name>
</gene>